<dbReference type="EMBL" id="FNCS01000019">
    <property type="protein sequence ID" value="SDH06829.1"/>
    <property type="molecule type" value="Genomic_DNA"/>
</dbReference>
<feature type="transmembrane region" description="Helical" evidence="1">
    <location>
        <begin position="236"/>
        <end position="257"/>
    </location>
</feature>
<feature type="transmembrane region" description="Helical" evidence="1">
    <location>
        <begin position="264"/>
        <end position="289"/>
    </location>
</feature>
<evidence type="ECO:0000259" key="2">
    <source>
        <dbReference type="Pfam" id="PF04235"/>
    </source>
</evidence>
<feature type="transmembrane region" description="Helical" evidence="1">
    <location>
        <begin position="301"/>
        <end position="319"/>
    </location>
</feature>
<accession>A0A1G7ZDV8</accession>
<dbReference type="Pfam" id="PF04235">
    <property type="entry name" value="DUF418"/>
    <property type="match status" value="1"/>
</dbReference>
<proteinExistence type="predicted"/>
<reference evidence="3 4" key="1">
    <citation type="submission" date="2016-10" db="EMBL/GenBank/DDBJ databases">
        <authorList>
            <person name="de Groot N.N."/>
        </authorList>
    </citation>
    <scope>NUCLEOTIDE SEQUENCE [LARGE SCALE GENOMIC DNA]</scope>
    <source>
        <strain evidence="3 4">CGMCC 1.10267</strain>
    </source>
</reference>
<feature type="transmembrane region" description="Helical" evidence="1">
    <location>
        <begin position="191"/>
        <end position="216"/>
    </location>
</feature>
<feature type="domain" description="DUF418" evidence="2">
    <location>
        <begin position="224"/>
        <end position="332"/>
    </location>
</feature>
<dbReference type="InterPro" id="IPR007349">
    <property type="entry name" value="DUF418"/>
</dbReference>
<keyword evidence="1" id="KW-0472">Membrane</keyword>
<feature type="transmembrane region" description="Helical" evidence="1">
    <location>
        <begin position="154"/>
        <end position="179"/>
    </location>
</feature>
<feature type="transmembrane region" description="Helical" evidence="1">
    <location>
        <begin position="37"/>
        <end position="54"/>
    </location>
</feature>
<dbReference type="AlphaFoldDB" id="A0A1G7ZDV8"/>
<dbReference type="STRING" id="440168.SAMN04487974_11942"/>
<feature type="transmembrane region" description="Helical" evidence="1">
    <location>
        <begin position="88"/>
        <end position="107"/>
    </location>
</feature>
<gene>
    <name evidence="3" type="ORF">SAMN04487974_11942</name>
</gene>
<organism evidence="3 4">
    <name type="scientific">Pelagibacterium luteolum</name>
    <dbReference type="NCBI Taxonomy" id="440168"/>
    <lineage>
        <taxon>Bacteria</taxon>
        <taxon>Pseudomonadati</taxon>
        <taxon>Pseudomonadota</taxon>
        <taxon>Alphaproteobacteria</taxon>
        <taxon>Hyphomicrobiales</taxon>
        <taxon>Devosiaceae</taxon>
        <taxon>Pelagibacterium</taxon>
    </lineage>
</organism>
<keyword evidence="1" id="KW-1133">Transmembrane helix</keyword>
<keyword evidence="4" id="KW-1185">Reference proteome</keyword>
<feature type="transmembrane region" description="Helical" evidence="1">
    <location>
        <begin position="66"/>
        <end position="82"/>
    </location>
</feature>
<name>A0A1G7ZDV8_9HYPH</name>
<evidence type="ECO:0000313" key="3">
    <source>
        <dbReference type="EMBL" id="SDH06829.1"/>
    </source>
</evidence>
<evidence type="ECO:0000313" key="4">
    <source>
        <dbReference type="Proteomes" id="UP000199495"/>
    </source>
</evidence>
<feature type="transmembrane region" description="Helical" evidence="1">
    <location>
        <begin position="114"/>
        <end position="132"/>
    </location>
</feature>
<sequence length="350" mass="38077">MGVDAARGLSVIGMTMVHVGPNSAEGLGGAIYGFPHGRASVLFVLVAGIGAALLSRTDERRWDARLRLFWIAALFLLIGLGLQSLDHGVAVILQHYTAFYLLALLLIPASPSLLFGLGIATALVGPIAYFVLRRLLSDVVERETVGWGDGLGDVLAGLVLTGPYPVLVWGAIVIWGMWIGRQKLTYASVQWILIASGIVVAISAEAISWLALGQYGRPDDSTDWRNLLIADGHSQMPLWLISSIGSATALVGIGLAIGRRWPSAIWPLAALGQVALTYYIAHLVALHFLEDRLRFSDVRHAAPSAMMLAVLGIGFAIAWRRYLRRGPVEWIMARPFDRHRRREASQNPRP</sequence>
<keyword evidence="1" id="KW-0812">Transmembrane</keyword>
<evidence type="ECO:0000256" key="1">
    <source>
        <dbReference type="SAM" id="Phobius"/>
    </source>
</evidence>
<dbReference type="Proteomes" id="UP000199495">
    <property type="component" value="Unassembled WGS sequence"/>
</dbReference>
<protein>
    <recommendedName>
        <fullName evidence="2">DUF418 domain-containing protein</fullName>
    </recommendedName>
</protein>